<proteinExistence type="predicted"/>
<reference evidence="1 2" key="1">
    <citation type="submission" date="2019-03" db="EMBL/GenBank/DDBJ databases">
        <title>Deep-cultivation of Planctomycetes and their phenomic and genomic characterization uncovers novel biology.</title>
        <authorList>
            <person name="Wiegand S."/>
            <person name="Jogler M."/>
            <person name="Boedeker C."/>
            <person name="Pinto D."/>
            <person name="Vollmers J."/>
            <person name="Rivas-Marin E."/>
            <person name="Kohn T."/>
            <person name="Peeters S.H."/>
            <person name="Heuer A."/>
            <person name="Rast P."/>
            <person name="Oberbeckmann S."/>
            <person name="Bunk B."/>
            <person name="Jeske O."/>
            <person name="Meyerdierks A."/>
            <person name="Storesund J.E."/>
            <person name="Kallscheuer N."/>
            <person name="Luecker S."/>
            <person name="Lage O.M."/>
            <person name="Pohl T."/>
            <person name="Merkel B.J."/>
            <person name="Hornburger P."/>
            <person name="Mueller R.-W."/>
            <person name="Bruemmer F."/>
            <person name="Labrenz M."/>
            <person name="Spormann A.M."/>
            <person name="Op den Camp H."/>
            <person name="Overmann J."/>
            <person name="Amann R."/>
            <person name="Jetten M.S.M."/>
            <person name="Mascher T."/>
            <person name="Medema M.H."/>
            <person name="Devos D.P."/>
            <person name="Kaster A.-K."/>
            <person name="Ovreas L."/>
            <person name="Rohde M."/>
            <person name="Galperin M.Y."/>
            <person name="Jogler C."/>
        </authorList>
    </citation>
    <scope>NUCLEOTIDE SEQUENCE [LARGE SCALE GENOMIC DNA]</scope>
    <source>
        <strain evidence="1 2">V202</strain>
    </source>
</reference>
<dbReference type="RefSeq" id="WP_145172602.1">
    <property type="nucleotide sequence ID" value="NZ_CP037422.1"/>
</dbReference>
<evidence type="ECO:0000313" key="1">
    <source>
        <dbReference type="EMBL" id="QDU08162.1"/>
    </source>
</evidence>
<protein>
    <submittedName>
        <fullName evidence="1">Uncharacterized protein</fullName>
    </submittedName>
</protein>
<name>A0A517WSC9_9PLAN</name>
<dbReference type="EMBL" id="CP037422">
    <property type="protein sequence ID" value="QDU08162.1"/>
    <property type="molecule type" value="Genomic_DNA"/>
</dbReference>
<organism evidence="1 2">
    <name type="scientific">Gimesia aquarii</name>
    <dbReference type="NCBI Taxonomy" id="2527964"/>
    <lineage>
        <taxon>Bacteria</taxon>
        <taxon>Pseudomonadati</taxon>
        <taxon>Planctomycetota</taxon>
        <taxon>Planctomycetia</taxon>
        <taxon>Planctomycetales</taxon>
        <taxon>Planctomycetaceae</taxon>
        <taxon>Gimesia</taxon>
    </lineage>
</organism>
<dbReference type="Proteomes" id="UP000318384">
    <property type="component" value="Chromosome"/>
</dbReference>
<evidence type="ECO:0000313" key="2">
    <source>
        <dbReference type="Proteomes" id="UP000318384"/>
    </source>
</evidence>
<gene>
    <name evidence="1" type="ORF">V202x_15260</name>
</gene>
<sequence length="120" mass="13946">MSYWGKNAIDNDFAFDGIGSYIYFIKERMFEEMDAVIEKSHPEQSMIASLQCIRLLAEEFPKCVSVSFGRSEFEETKAAFEKWYDAVYKKIPAKYREAVLEAANTEFALFEERVLIKKNG</sequence>
<accession>A0A517WSC9</accession>
<dbReference type="AlphaFoldDB" id="A0A517WSC9"/>
<keyword evidence="2" id="KW-1185">Reference proteome</keyword>